<reference evidence="1 2" key="1">
    <citation type="journal article" date="2018" name="Sci. Rep.">
        <title>Genomic signatures of local adaptation to the degree of environmental predictability in rotifers.</title>
        <authorList>
            <person name="Franch-Gras L."/>
            <person name="Hahn C."/>
            <person name="Garcia-Roger E.M."/>
            <person name="Carmona M.J."/>
            <person name="Serra M."/>
            <person name="Gomez A."/>
        </authorList>
    </citation>
    <scope>NUCLEOTIDE SEQUENCE [LARGE SCALE GENOMIC DNA]</scope>
    <source>
        <strain evidence="1">HYR1</strain>
    </source>
</reference>
<comment type="caution">
    <text evidence="1">The sequence shown here is derived from an EMBL/GenBank/DDBJ whole genome shotgun (WGS) entry which is preliminary data.</text>
</comment>
<evidence type="ECO:0000313" key="1">
    <source>
        <dbReference type="EMBL" id="RNA22922.1"/>
    </source>
</evidence>
<evidence type="ECO:0000313" key="2">
    <source>
        <dbReference type="Proteomes" id="UP000276133"/>
    </source>
</evidence>
<dbReference type="EMBL" id="REGN01003375">
    <property type="protein sequence ID" value="RNA22922.1"/>
    <property type="molecule type" value="Genomic_DNA"/>
</dbReference>
<gene>
    <name evidence="1" type="ORF">BpHYR1_016209</name>
</gene>
<protein>
    <submittedName>
        <fullName evidence="1">Uncharacterized protein</fullName>
    </submittedName>
</protein>
<dbReference type="AlphaFoldDB" id="A0A3M7RH74"/>
<keyword evidence="2" id="KW-1185">Reference proteome</keyword>
<name>A0A3M7RH74_BRAPC</name>
<sequence length="105" mass="12285">MNRTYYPKGVNKILGIGNVLTKNRNKNHYSLVLKKKKWSQQHFHEYDFCIYRSVCVWRGPTLAGQYKQPILAVKFTAAFMIVRELARRLSTVFKKADFSCASHKT</sequence>
<organism evidence="1 2">
    <name type="scientific">Brachionus plicatilis</name>
    <name type="common">Marine rotifer</name>
    <name type="synonym">Brachionus muelleri</name>
    <dbReference type="NCBI Taxonomy" id="10195"/>
    <lineage>
        <taxon>Eukaryota</taxon>
        <taxon>Metazoa</taxon>
        <taxon>Spiralia</taxon>
        <taxon>Gnathifera</taxon>
        <taxon>Rotifera</taxon>
        <taxon>Eurotatoria</taxon>
        <taxon>Monogononta</taxon>
        <taxon>Pseudotrocha</taxon>
        <taxon>Ploima</taxon>
        <taxon>Brachionidae</taxon>
        <taxon>Brachionus</taxon>
    </lineage>
</organism>
<proteinExistence type="predicted"/>
<accession>A0A3M7RH74</accession>
<dbReference type="Proteomes" id="UP000276133">
    <property type="component" value="Unassembled WGS sequence"/>
</dbReference>